<accession>A0A1H1E228</accession>
<dbReference type="EMBL" id="FNKO01000002">
    <property type="protein sequence ID" value="SDQ82757.1"/>
    <property type="molecule type" value="Genomic_DNA"/>
</dbReference>
<gene>
    <name evidence="2" type="ORF">SAMN04489718_2339</name>
</gene>
<dbReference type="RefSeq" id="WP_092523785.1">
    <property type="nucleotide sequence ID" value="NZ_FNKO01000002.1"/>
</dbReference>
<dbReference type="PANTHER" id="PTHR37305:SF1">
    <property type="entry name" value="MEMBRANE PROTEIN"/>
    <property type="match status" value="1"/>
</dbReference>
<reference evidence="3" key="1">
    <citation type="submission" date="2016-10" db="EMBL/GenBank/DDBJ databases">
        <authorList>
            <person name="Varghese N."/>
            <person name="Submissions S."/>
        </authorList>
    </citation>
    <scope>NUCLEOTIDE SEQUENCE [LARGE SCALE GENOMIC DNA]</scope>
    <source>
        <strain evidence="3">DSM 45459</strain>
    </source>
</reference>
<feature type="transmembrane region" description="Helical" evidence="1">
    <location>
        <begin position="54"/>
        <end position="78"/>
    </location>
</feature>
<feature type="transmembrane region" description="Helical" evidence="1">
    <location>
        <begin position="12"/>
        <end position="34"/>
    </location>
</feature>
<feature type="transmembrane region" description="Helical" evidence="1">
    <location>
        <begin position="107"/>
        <end position="129"/>
    </location>
</feature>
<keyword evidence="3" id="KW-1185">Reference proteome</keyword>
<proteinExistence type="predicted"/>
<organism evidence="2 3">
    <name type="scientific">Actinopolyspora saharensis</name>
    <dbReference type="NCBI Taxonomy" id="995062"/>
    <lineage>
        <taxon>Bacteria</taxon>
        <taxon>Bacillati</taxon>
        <taxon>Actinomycetota</taxon>
        <taxon>Actinomycetes</taxon>
        <taxon>Actinopolysporales</taxon>
        <taxon>Actinopolysporaceae</taxon>
        <taxon>Actinopolyspora</taxon>
    </lineage>
</organism>
<name>A0A1H1E228_9ACTN</name>
<protein>
    <submittedName>
        <fullName evidence="2">ABC-2 family transporter protein</fullName>
    </submittedName>
</protein>
<sequence>MNGLIKAEFRKIFTTNLWWALLIPVVVLSFLAGWGGTEFGQMNLIRQATGGRDLPTGLLTMSLSTNYVTVFAALLGALAMAGEYRNKTATTTFLTANPRGAVLGAKLIAYTNIALIYGIANTAFASLGGLLGAGSDGFGEFAQWLMVGGTGLLSMVLWTLLGVGFGAMVTSSVVAVLVLLGYVLVFEGMISAGMSNSTLGWVSNYLPGAASNGIVSNLSVPMFISDVAGEREPMVSETAYRLLHSVFGGSYDFPWWASLLIFAGYAAVFVAGGWLVSNKRDVT</sequence>
<keyword evidence="1" id="KW-1133">Transmembrane helix</keyword>
<dbReference type="OrthoDB" id="5244396at2"/>
<keyword evidence="1" id="KW-0812">Transmembrane</keyword>
<dbReference type="STRING" id="995062.SAMN04489718_2339"/>
<feature type="transmembrane region" description="Helical" evidence="1">
    <location>
        <begin position="253"/>
        <end position="276"/>
    </location>
</feature>
<dbReference type="AlphaFoldDB" id="A0A1H1E228"/>
<dbReference type="Proteomes" id="UP000199301">
    <property type="component" value="Unassembled WGS sequence"/>
</dbReference>
<evidence type="ECO:0000256" key="1">
    <source>
        <dbReference type="SAM" id="Phobius"/>
    </source>
</evidence>
<feature type="transmembrane region" description="Helical" evidence="1">
    <location>
        <begin position="173"/>
        <end position="194"/>
    </location>
</feature>
<dbReference type="PANTHER" id="PTHR37305">
    <property type="entry name" value="INTEGRAL MEMBRANE PROTEIN-RELATED"/>
    <property type="match status" value="1"/>
</dbReference>
<feature type="transmembrane region" description="Helical" evidence="1">
    <location>
        <begin position="141"/>
        <end position="161"/>
    </location>
</feature>
<evidence type="ECO:0000313" key="3">
    <source>
        <dbReference type="Proteomes" id="UP000199301"/>
    </source>
</evidence>
<evidence type="ECO:0000313" key="2">
    <source>
        <dbReference type="EMBL" id="SDQ82757.1"/>
    </source>
</evidence>
<keyword evidence="1" id="KW-0472">Membrane</keyword>